<dbReference type="GO" id="GO:0008233">
    <property type="term" value="F:peptidase activity"/>
    <property type="evidence" value="ECO:0007669"/>
    <property type="project" value="UniProtKB-KW"/>
</dbReference>
<dbReference type="Gene3D" id="3.10.620.30">
    <property type="match status" value="1"/>
</dbReference>
<dbReference type="InterPro" id="IPR002931">
    <property type="entry name" value="Transglutaminase-like"/>
</dbReference>
<protein>
    <submittedName>
        <fullName evidence="3">Transglutaminase-like putative cysteine protease</fullName>
    </submittedName>
</protein>
<dbReference type="PANTHER" id="PTHR33490">
    <property type="entry name" value="BLR5614 PROTEIN-RELATED"/>
    <property type="match status" value="1"/>
</dbReference>
<dbReference type="SMART" id="SM00460">
    <property type="entry name" value="TGc"/>
    <property type="match status" value="1"/>
</dbReference>
<comment type="caution">
    <text evidence="3">The sequence shown here is derived from an EMBL/GenBank/DDBJ whole genome shotgun (WGS) entry which is preliminary data.</text>
</comment>
<dbReference type="EMBL" id="JACIDS010000002">
    <property type="protein sequence ID" value="MBB3930453.1"/>
    <property type="molecule type" value="Genomic_DNA"/>
</dbReference>
<organism evidence="3 4">
    <name type="scientific">Kaistia hirudinis</name>
    <dbReference type="NCBI Taxonomy" id="1293440"/>
    <lineage>
        <taxon>Bacteria</taxon>
        <taxon>Pseudomonadati</taxon>
        <taxon>Pseudomonadota</taxon>
        <taxon>Alphaproteobacteria</taxon>
        <taxon>Hyphomicrobiales</taxon>
        <taxon>Kaistiaceae</taxon>
        <taxon>Kaistia</taxon>
    </lineage>
</organism>
<keyword evidence="4" id="KW-1185">Reference proteome</keyword>
<evidence type="ECO:0000259" key="2">
    <source>
        <dbReference type="SMART" id="SM00460"/>
    </source>
</evidence>
<proteinExistence type="predicted"/>
<keyword evidence="3" id="KW-0645">Protease</keyword>
<dbReference type="AlphaFoldDB" id="A0A840AMG0"/>
<reference evidence="3 4" key="1">
    <citation type="submission" date="2020-08" db="EMBL/GenBank/DDBJ databases">
        <title>Genomic Encyclopedia of Type Strains, Phase IV (KMG-IV): sequencing the most valuable type-strain genomes for metagenomic binning, comparative biology and taxonomic classification.</title>
        <authorList>
            <person name="Goeker M."/>
        </authorList>
    </citation>
    <scope>NUCLEOTIDE SEQUENCE [LARGE SCALE GENOMIC DNA]</scope>
    <source>
        <strain evidence="3 4">DSM 25966</strain>
    </source>
</reference>
<evidence type="ECO:0000313" key="3">
    <source>
        <dbReference type="EMBL" id="MBB3930453.1"/>
    </source>
</evidence>
<feature type="region of interest" description="Disordered" evidence="1">
    <location>
        <begin position="1"/>
        <end position="22"/>
    </location>
</feature>
<dbReference type="Gene3D" id="2.60.40.2250">
    <property type="match status" value="1"/>
</dbReference>
<dbReference type="SUPFAM" id="SSF54001">
    <property type="entry name" value="Cysteine proteinases"/>
    <property type="match status" value="1"/>
</dbReference>
<dbReference type="PANTHER" id="PTHR33490:SF12">
    <property type="entry name" value="BLL5557 PROTEIN"/>
    <property type="match status" value="1"/>
</dbReference>
<keyword evidence="3" id="KW-0378">Hydrolase</keyword>
<evidence type="ECO:0000313" key="4">
    <source>
        <dbReference type="Proteomes" id="UP000553963"/>
    </source>
</evidence>
<evidence type="ECO:0000256" key="1">
    <source>
        <dbReference type="SAM" id="MobiDB-lite"/>
    </source>
</evidence>
<gene>
    <name evidence="3" type="ORF">GGR25_001492</name>
</gene>
<dbReference type="Pfam" id="PF01841">
    <property type="entry name" value="Transglut_core"/>
    <property type="match status" value="1"/>
</dbReference>
<dbReference type="GO" id="GO:0006508">
    <property type="term" value="P:proteolysis"/>
    <property type="evidence" value="ECO:0007669"/>
    <property type="project" value="UniProtKB-KW"/>
</dbReference>
<name>A0A840AMG0_9HYPH</name>
<dbReference type="Proteomes" id="UP000553963">
    <property type="component" value="Unassembled WGS sequence"/>
</dbReference>
<dbReference type="InterPro" id="IPR038765">
    <property type="entry name" value="Papain-like_cys_pep_sf"/>
</dbReference>
<sequence length="292" mass="32917">MHDLPTPAGFTSTQMRPGTDPNAFPLRLRLGVQLDYDLTADTPMIAMVNVHPSRASLLEYPDLITTNPSVPIHGYYDSYGNWCCRLVAPAGRFSIRTDTIIRDSGQPDPYHPEAMQHRVEDLPAETLVFLLGSRYCETDRLADEAWRLFGNTQPGWSRVQAVCDFVHNHIRFGYENARNTRTAAEAYQERVGVCRDFAHLAVAFCRTLNIPTRYCTGYISDVGQPPPYAAMDLAAWIEVYLSGQWHVFDPRNNDRRIGRVPIAYGRDAADVPITHTFGPNLLTRFAVITEEA</sequence>
<feature type="domain" description="Transglutaminase-like" evidence="2">
    <location>
        <begin position="186"/>
        <end position="252"/>
    </location>
</feature>
<accession>A0A840AMG0</accession>